<organism evidence="8 9">
    <name type="scientific">Nocardioides cavernae</name>
    <dbReference type="NCBI Taxonomy" id="1921566"/>
    <lineage>
        <taxon>Bacteria</taxon>
        <taxon>Bacillati</taxon>
        <taxon>Actinomycetota</taxon>
        <taxon>Actinomycetes</taxon>
        <taxon>Propionibacteriales</taxon>
        <taxon>Nocardioidaceae</taxon>
        <taxon>Nocardioides</taxon>
    </lineage>
</organism>
<dbReference type="PROSITE" id="PS51404">
    <property type="entry name" value="DYP_PEROXIDASE"/>
    <property type="match status" value="1"/>
</dbReference>
<keyword evidence="3" id="KW-0479">Metal-binding</keyword>
<dbReference type="RefSeq" id="WP_191197330.1">
    <property type="nucleotide sequence ID" value="NZ_JACXYZ010000006.1"/>
</dbReference>
<name>A0ABR8NKL2_9ACTN</name>
<comment type="cofactor">
    <cofactor evidence="1">
        <name>heme b</name>
        <dbReference type="ChEBI" id="CHEBI:60344"/>
    </cofactor>
</comment>
<evidence type="ECO:0000256" key="5">
    <source>
        <dbReference type="ARBA" id="ARBA00023004"/>
    </source>
</evidence>
<evidence type="ECO:0000259" key="7">
    <source>
        <dbReference type="Pfam" id="PF20628"/>
    </source>
</evidence>
<dbReference type="SUPFAM" id="SSF54909">
    <property type="entry name" value="Dimeric alpha+beta barrel"/>
    <property type="match status" value="1"/>
</dbReference>
<keyword evidence="2 8" id="KW-0575">Peroxidase</keyword>
<sequence>MGRHLDLPDIQANILHSYGHDPGRAAYFLLRFDSPGPGRRLLGALLPDLTPATSRRPSVGTTVSITHAGFGALGIRQSLLDGFPEPFREMSHPKTAHARARSLGDVGASDPTLWEEGMGTGMGQVHAIVTLHATPDEYPRTYRDLEAVLAKADDVAVVAVQEAETLRHMVEHFGFADGSSQPAVEGVVPTDDPLVRGGGVPLRDGGWRPVKPGEFILGYWDEDGAVPDAPDPALVRNGSYVVWRKLRQHVGAFRARLQVAAEQADLPVELMAAKTVGRWRDGLPLELDPWRSVTHDLSDDAARLPPNDFRYLPHDRAGEICPRGAHIRRTNPRDSIEFGTAVPETGLLTARHRIIRRGMPYGPPLPTEASGDDAVDRGLVFVCFQADIERQFEVIQRAWCCDGDAFFLGEDQDFLLGNENASGKMVIPVRDGPPRFVTTEPDLVVTRGMEYLFAPGLAALRGLADGRFS</sequence>
<evidence type="ECO:0000313" key="9">
    <source>
        <dbReference type="Proteomes" id="UP000618818"/>
    </source>
</evidence>
<dbReference type="GO" id="GO:0004601">
    <property type="term" value="F:peroxidase activity"/>
    <property type="evidence" value="ECO:0007669"/>
    <property type="project" value="UniProtKB-KW"/>
</dbReference>
<keyword evidence="5" id="KW-0408">Iron</keyword>
<dbReference type="InterPro" id="IPR006314">
    <property type="entry name" value="Dyp_peroxidase"/>
</dbReference>
<dbReference type="PANTHER" id="PTHR30521:SF5">
    <property type="entry name" value="BLR4509 PROTEIN"/>
    <property type="match status" value="1"/>
</dbReference>
<protein>
    <submittedName>
        <fullName evidence="8">Dyp-type peroxidase</fullName>
    </submittedName>
</protein>
<dbReference type="Proteomes" id="UP000618818">
    <property type="component" value="Unassembled WGS sequence"/>
</dbReference>
<keyword evidence="4" id="KW-0560">Oxidoreductase</keyword>
<comment type="caution">
    <text evidence="8">The sequence shown here is derived from an EMBL/GenBank/DDBJ whole genome shotgun (WGS) entry which is preliminary data.</text>
</comment>
<dbReference type="Pfam" id="PF20628">
    <property type="entry name" value="Dyp_perox_C"/>
    <property type="match status" value="1"/>
</dbReference>
<gene>
    <name evidence="8" type="ORF">IEZ26_22770</name>
</gene>
<dbReference type="EMBL" id="JACXYZ010000006">
    <property type="protein sequence ID" value="MBD3927464.1"/>
    <property type="molecule type" value="Genomic_DNA"/>
</dbReference>
<evidence type="ECO:0000256" key="3">
    <source>
        <dbReference type="ARBA" id="ARBA00022723"/>
    </source>
</evidence>
<evidence type="ECO:0000256" key="1">
    <source>
        <dbReference type="ARBA" id="ARBA00001970"/>
    </source>
</evidence>
<evidence type="ECO:0000256" key="4">
    <source>
        <dbReference type="ARBA" id="ARBA00023002"/>
    </source>
</evidence>
<accession>A0ABR8NKL2</accession>
<dbReference type="InterPro" id="IPR011008">
    <property type="entry name" value="Dimeric_a/b-barrel"/>
</dbReference>
<evidence type="ECO:0000313" key="8">
    <source>
        <dbReference type="EMBL" id="MBD3927464.1"/>
    </source>
</evidence>
<comment type="similarity">
    <text evidence="6">Belongs to the DyP-type peroxidase family.</text>
</comment>
<evidence type="ECO:0000256" key="2">
    <source>
        <dbReference type="ARBA" id="ARBA00022559"/>
    </source>
</evidence>
<proteinExistence type="inferred from homology"/>
<dbReference type="PANTHER" id="PTHR30521">
    <property type="entry name" value="DEFERROCHELATASE/PEROXIDASE"/>
    <property type="match status" value="1"/>
</dbReference>
<dbReference type="InterPro" id="IPR048328">
    <property type="entry name" value="Dyp_perox_C"/>
</dbReference>
<reference evidence="8 9" key="1">
    <citation type="submission" date="2020-09" db="EMBL/GenBank/DDBJ databases">
        <title>novel species in genus Nocardioides.</title>
        <authorList>
            <person name="Zhang G."/>
        </authorList>
    </citation>
    <scope>NUCLEOTIDE SEQUENCE [LARGE SCALE GENOMIC DNA]</scope>
    <source>
        <strain evidence="8 9">KCTC 39551</strain>
    </source>
</reference>
<keyword evidence="9" id="KW-1185">Reference proteome</keyword>
<evidence type="ECO:0000256" key="6">
    <source>
        <dbReference type="ARBA" id="ARBA00025737"/>
    </source>
</evidence>
<feature type="domain" description="Dyp-type peroxidase C-terminal" evidence="7">
    <location>
        <begin position="231"/>
        <end position="399"/>
    </location>
</feature>